<keyword evidence="6" id="KW-1185">Reference proteome</keyword>
<dbReference type="Gene3D" id="3.30.565.10">
    <property type="entry name" value="Histidine kinase-like ATPase, C-terminal domain"/>
    <property type="match status" value="1"/>
</dbReference>
<organism evidence="6 7">
    <name type="scientific">Limulus polyphemus</name>
    <name type="common">Atlantic horseshoe crab</name>
    <dbReference type="NCBI Taxonomy" id="6850"/>
    <lineage>
        <taxon>Eukaryota</taxon>
        <taxon>Metazoa</taxon>
        <taxon>Ecdysozoa</taxon>
        <taxon>Arthropoda</taxon>
        <taxon>Chelicerata</taxon>
        <taxon>Merostomata</taxon>
        <taxon>Xiphosura</taxon>
        <taxon>Limulidae</taxon>
        <taxon>Limulus</taxon>
    </lineage>
</organism>
<sequence length="1924" mass="218945">MSVQTLPAEVISKLRSDVAVTSVCHCVEELVLNSLDAGATCVAVRLDLPYFKVQVVDNGRGIPPEQLELIGERYTTSKCHTIEDLNKSRFYGYRGEALSSLQNLSGFLEITSCSQNTQTYTKLFNHGHPTKVFKSCQQRPSIGTTVSVSDFMYNQPVRRKCISEALEFGSCRQTLAAIALIHPQVSFSLRNDVTGEICLQTHKCQSVLKTFQYLFGESKAKHLREISHISGDYKIEGFISTKGQLSKDLQFVYVNKRLVLKSKIHKELNTLFSKNICRQKDFSSPTVSTSAMSKATRNYDLQSVYMLNLSCPFGMYDISFEPRKTLVEFCHWDTVASCIFEAVSGFLKNNNLSPSPHLHDNITTHQSRDNEFTKSGHRGQQKMLTKNQVVAHCCEFTTDNMKAALFSMKAKRLQREKISETGGDENESYSFVRNNEHFQPTFSNKNPSFDSSSEKNIILPNTLEKGLFQADPICVEEFPNQSQTIHLQEYPDQAHPAMSDKNILKNCDIGPSVIKTPEIQQEGNKNRRKLFLTYTNELKNHLSSLQTLKTQHNGDQKFVNTCLNGELSRDCSMRNNNKEIFPMRKPITLKSSGFCSSLSMLSRRKNKDKKLTQLKEQFKFCSRKTTQRIQENFVPNSIVQSSSAIRDGTIMAEKSNSEKLFNKYFKIERKPDISYPGSGYERRSYVTKPMENNVSVGDVANINDVELTEKGFDKVNRNKDYCGILITNNVSDNNCELNIKNSMKNMSKDGPTVISSEKLNPMNIPDDVTNNFDNMEVENSSSMQQMKGVSKWDLINRRTQRRPYSCNTSAGCNLHAWSTTNSFISSYKDLKENGCIINTDSSIQSSISFPSIRTEVFAVCSVADHRNCVQNMNKSKSCLSADTSQTKVRETTVRTNLRTSSPVRFNDSEACCSQPPTTLKVTGLPFTYQPPLCIDNCEYMTTPTYDQGMTYLNQQNKPKISNLNNGNRKASQGNNENLMSATLEPQMYESNTELPRKFSDRYNVLPSLNEEHRSTENAYILNKRPSLENSYHSSSNVFVHHEKCDVFSDLQDFEKDQNKSLWKLQSSIKTSSKSNLEYKSHYFRLYSAINPLVYLQKSKPSVPKQTSHAKSNIRNQDYCSSNAERSCEEEIMPKTNNSHSFHITNQFYEDKRTTVAIYDCSRLSPVDKNNPDKLSSGNISDPDKLLPTNKSHSNQLVITSNNNSDRVTDTLSFVDSSVSDRVSPTVNNNADTLSFLDSFISDRLLFTSNGNLTKLSPTLDNNQSKLSPTNSSKLDNTLLTKNVYQIEVSTTKNSDGALSLQESKSNKISETNQNFKTVDILVSRSEPFSREIHLTLHSQDKDSTEVIQQEKMHPIYFQDLVERPASYNFVETHNFCDNKCIEHLSNNLDERALESTDPNCSELTEKFDTLTNHEDRRNQLHRTYSKGLVEAKNDIIYQDTVKLPVAVDEPDVLLVQKLPGRYKFVPDSSSRESSTVSSASDSFKQSITSSSGAPSLSNTLVTLPSEFCDDHKSEAYQSDHQQESSCFQELEDMLSERKESNHVSSEYRAKSQPLKRFREPLCVEDCSCGKYSKFCCTLQSDEIYYSDYEKQDATPNISEDSLSRASSSEPSLKSLGMSESRTENMKCSSHQHDAESVRTSKNMFYNNLSFSLSREHPDNFMEDHLQQNIERKKSLNLSSSETREHTLSFFKNSSVNSKDTSSIDTTEAHPSYCRPVIYQKSEGQKSCSEVDSCEMERDQWLCWVDPISGQKLYINKVCGNSTYLPPTTLKSVEENQSRESKQHFFLSHNSSPFLKKKEKEPTTIGKSVDDIHCMLNNCLEQQQTEDLGKKWRVTKEKVENCKSSPDNIALKFKQWENPVFQNTHLQEVCNISLKQHPRNVTQVYNIIRPYRFGKFIFQNFCMCSVSVFMLTCFLTEYKVFKFLF</sequence>
<dbReference type="InterPro" id="IPR003594">
    <property type="entry name" value="HATPase_dom"/>
</dbReference>
<dbReference type="SUPFAM" id="SSF55874">
    <property type="entry name" value="ATPase domain of HSP90 chaperone/DNA topoisomerase II/histidine kinase"/>
    <property type="match status" value="1"/>
</dbReference>
<evidence type="ECO:0000313" key="6">
    <source>
        <dbReference type="Proteomes" id="UP000694941"/>
    </source>
</evidence>
<feature type="compositionally biased region" description="Basic and acidic residues" evidence="3">
    <location>
        <begin position="1620"/>
        <end position="1635"/>
    </location>
</feature>
<feature type="domain" description="DNA mismatch repair protein S5" evidence="5">
    <location>
        <begin position="211"/>
        <end position="348"/>
    </location>
</feature>
<dbReference type="InterPro" id="IPR038973">
    <property type="entry name" value="MutL/Mlh/Pms-like"/>
</dbReference>
<dbReference type="RefSeq" id="XP_022236847.1">
    <property type="nucleotide sequence ID" value="XM_022381139.1"/>
</dbReference>
<evidence type="ECO:0000259" key="5">
    <source>
        <dbReference type="SMART" id="SM01340"/>
    </source>
</evidence>
<dbReference type="InterPro" id="IPR013507">
    <property type="entry name" value="DNA_mismatch_S5_2-like"/>
</dbReference>
<dbReference type="GeneID" id="106477624"/>
<gene>
    <name evidence="7" type="primary">LOC106477624</name>
</gene>
<keyword evidence="4" id="KW-0472">Membrane</keyword>
<feature type="region of interest" description="Disordered" evidence="3">
    <location>
        <begin position="1167"/>
        <end position="1190"/>
    </location>
</feature>
<dbReference type="InterPro" id="IPR002099">
    <property type="entry name" value="MutL/Mlh/PMS"/>
</dbReference>
<dbReference type="InterPro" id="IPR014721">
    <property type="entry name" value="Ribsml_uS5_D2-typ_fold_subgr"/>
</dbReference>
<feature type="compositionally biased region" description="Low complexity" evidence="3">
    <location>
        <begin position="1471"/>
        <end position="1482"/>
    </location>
</feature>
<protein>
    <submittedName>
        <fullName evidence="7">Uncharacterized protein LOC106477624 isoform X1</fullName>
    </submittedName>
</protein>
<feature type="region of interest" description="Disordered" evidence="3">
    <location>
        <begin position="1594"/>
        <end position="1635"/>
    </location>
</feature>
<dbReference type="InterPro" id="IPR020568">
    <property type="entry name" value="Ribosomal_Su5_D2-typ_SF"/>
</dbReference>
<reference evidence="7" key="1">
    <citation type="submission" date="2025-08" db="UniProtKB">
        <authorList>
            <consortium name="RefSeq"/>
        </authorList>
    </citation>
    <scope>IDENTIFICATION</scope>
    <source>
        <tissue evidence="7">Muscle</tissue>
    </source>
</reference>
<proteinExistence type="inferred from homology"/>
<dbReference type="Pfam" id="PF02518">
    <property type="entry name" value="HATPase_c"/>
    <property type="match status" value="1"/>
</dbReference>
<evidence type="ECO:0000313" key="7">
    <source>
        <dbReference type="RefSeq" id="XP_022236847.1"/>
    </source>
</evidence>
<evidence type="ECO:0000256" key="2">
    <source>
        <dbReference type="ARBA" id="ARBA00022763"/>
    </source>
</evidence>
<comment type="similarity">
    <text evidence="1">Belongs to the DNA mismatch repair MutL/HexB family.</text>
</comment>
<dbReference type="PANTHER" id="PTHR10073">
    <property type="entry name" value="DNA MISMATCH REPAIR PROTEIN MLH, PMS, MUTL"/>
    <property type="match status" value="1"/>
</dbReference>
<evidence type="ECO:0000256" key="3">
    <source>
        <dbReference type="SAM" id="MobiDB-lite"/>
    </source>
</evidence>
<dbReference type="SUPFAM" id="SSF54211">
    <property type="entry name" value="Ribosomal protein S5 domain 2-like"/>
    <property type="match status" value="1"/>
</dbReference>
<feature type="region of interest" description="Disordered" evidence="3">
    <location>
        <begin position="1466"/>
        <end position="1495"/>
    </location>
</feature>
<keyword evidence="4" id="KW-0812">Transmembrane</keyword>
<keyword evidence="4" id="KW-1133">Transmembrane helix</keyword>
<dbReference type="PANTHER" id="PTHR10073:SF47">
    <property type="entry name" value="DNA MISMATCH REPAIR PROTEIN MLH3"/>
    <property type="match status" value="1"/>
</dbReference>
<dbReference type="InterPro" id="IPR036890">
    <property type="entry name" value="HATPase_C_sf"/>
</dbReference>
<dbReference type="Gene3D" id="3.30.230.10">
    <property type="match status" value="1"/>
</dbReference>
<dbReference type="Proteomes" id="UP000694941">
    <property type="component" value="Unplaced"/>
</dbReference>
<accession>A0ABM1RZP2</accession>
<dbReference type="NCBIfam" id="TIGR00585">
    <property type="entry name" value="mutl"/>
    <property type="match status" value="1"/>
</dbReference>
<feature type="compositionally biased region" description="Polar residues" evidence="3">
    <location>
        <begin position="1483"/>
        <end position="1495"/>
    </location>
</feature>
<name>A0ABM1RZP2_LIMPO</name>
<feature type="transmembrane region" description="Helical" evidence="4">
    <location>
        <begin position="1895"/>
        <end position="1914"/>
    </location>
</feature>
<keyword evidence="2" id="KW-0227">DNA damage</keyword>
<dbReference type="Pfam" id="PF01119">
    <property type="entry name" value="DNA_mis_repair"/>
    <property type="match status" value="1"/>
</dbReference>
<feature type="compositionally biased region" description="Low complexity" evidence="3">
    <location>
        <begin position="1598"/>
        <end position="1618"/>
    </location>
</feature>
<dbReference type="SMART" id="SM01340">
    <property type="entry name" value="DNA_mis_repair"/>
    <property type="match status" value="1"/>
</dbReference>
<evidence type="ECO:0000256" key="4">
    <source>
        <dbReference type="SAM" id="Phobius"/>
    </source>
</evidence>
<evidence type="ECO:0000256" key="1">
    <source>
        <dbReference type="ARBA" id="ARBA00006082"/>
    </source>
</evidence>